<evidence type="ECO:0000313" key="4">
    <source>
        <dbReference type="Proteomes" id="UP000628463"/>
    </source>
</evidence>
<proteinExistence type="predicted"/>
<feature type="domain" description="ATPase AAA-3" evidence="1">
    <location>
        <begin position="37"/>
        <end position="167"/>
    </location>
</feature>
<sequence length="314" mass="34840">MEFQSKAVQMKENVSKVIVGKGNVTDLILTALIAGGHVLLEDVPGTGKTMIAKSFAKSIDAEFARIQFTPDLLPSDITGINYYNQKQGEFVFRKGPVFSNILLADEINRATPRTQSALLECMEEHQVTVDGETRKLGFPFIVIATQNPIETAGTYQLPEAQLDRFLLQISMGYPKQNEELEIIKRFMTDSPLESLSAVCNADDVKGMVKEAEGVHVDEAIMNYIVDIADKTRNNINIAIGVSTRGVINMVKAVKAYAYINGRNYVVPEDVYNLAIPVFAHRILLSRGISDSAHREDVMREVIGQCKVPTEDWSK</sequence>
<accession>A0ABR7G1F1</accession>
<dbReference type="CDD" id="cd00009">
    <property type="entry name" value="AAA"/>
    <property type="match status" value="1"/>
</dbReference>
<reference evidence="3 4" key="1">
    <citation type="submission" date="2020-08" db="EMBL/GenBank/DDBJ databases">
        <title>Genome public.</title>
        <authorList>
            <person name="Liu C."/>
            <person name="Sun Q."/>
        </authorList>
    </citation>
    <scope>NUCLEOTIDE SEQUENCE [LARGE SCALE GENOMIC DNA]</scope>
    <source>
        <strain evidence="3 4">NSJ-43</strain>
    </source>
</reference>
<dbReference type="Pfam" id="PF07726">
    <property type="entry name" value="AAA_3"/>
    <property type="match status" value="1"/>
</dbReference>
<dbReference type="Gene3D" id="3.40.50.300">
    <property type="entry name" value="P-loop containing nucleotide triphosphate hydrolases"/>
    <property type="match status" value="1"/>
</dbReference>
<dbReference type="PIRSF" id="PIRSF002849">
    <property type="entry name" value="AAA_ATPase_chaperone_MoxR_prd"/>
    <property type="match status" value="1"/>
</dbReference>
<protein>
    <submittedName>
        <fullName evidence="3">MoxR family ATPase</fullName>
    </submittedName>
</protein>
<dbReference type="PANTHER" id="PTHR42759">
    <property type="entry name" value="MOXR FAMILY PROTEIN"/>
    <property type="match status" value="1"/>
</dbReference>
<dbReference type="EMBL" id="JACOPD010000006">
    <property type="protein sequence ID" value="MBC5681255.1"/>
    <property type="molecule type" value="Genomic_DNA"/>
</dbReference>
<comment type="caution">
    <text evidence="3">The sequence shown here is derived from an EMBL/GenBank/DDBJ whole genome shotgun (WGS) entry which is preliminary data.</text>
</comment>
<feature type="domain" description="ChlI/MoxR AAA lid" evidence="2">
    <location>
        <begin position="230"/>
        <end position="298"/>
    </location>
</feature>
<name>A0ABR7G1F1_9FIRM</name>
<dbReference type="InterPro" id="IPR041628">
    <property type="entry name" value="ChlI/MoxR_AAA_lid"/>
</dbReference>
<gene>
    <name evidence="3" type="ORF">H8S01_09805</name>
</gene>
<dbReference type="Proteomes" id="UP000628463">
    <property type="component" value="Unassembled WGS sequence"/>
</dbReference>
<evidence type="ECO:0000313" key="3">
    <source>
        <dbReference type="EMBL" id="MBC5681255.1"/>
    </source>
</evidence>
<evidence type="ECO:0000259" key="1">
    <source>
        <dbReference type="Pfam" id="PF07726"/>
    </source>
</evidence>
<dbReference type="InterPro" id="IPR027417">
    <property type="entry name" value="P-loop_NTPase"/>
</dbReference>
<evidence type="ECO:0000259" key="2">
    <source>
        <dbReference type="Pfam" id="PF17863"/>
    </source>
</evidence>
<dbReference type="SUPFAM" id="SSF52540">
    <property type="entry name" value="P-loop containing nucleoside triphosphate hydrolases"/>
    <property type="match status" value="1"/>
</dbReference>
<dbReference type="InterPro" id="IPR050764">
    <property type="entry name" value="CbbQ/NirQ/NorQ/GpvN"/>
</dbReference>
<dbReference type="InterPro" id="IPR011703">
    <property type="entry name" value="ATPase_AAA-3"/>
</dbReference>
<dbReference type="Gene3D" id="1.10.8.80">
    <property type="entry name" value="Magnesium chelatase subunit I, C-Terminal domain"/>
    <property type="match status" value="1"/>
</dbReference>
<keyword evidence="4" id="KW-1185">Reference proteome</keyword>
<organism evidence="3 4">
    <name type="scientific">Lachnospira hominis</name>
    <name type="common">ex Liu et al. 2021</name>
    <dbReference type="NCBI Taxonomy" id="2763051"/>
    <lineage>
        <taxon>Bacteria</taxon>
        <taxon>Bacillati</taxon>
        <taxon>Bacillota</taxon>
        <taxon>Clostridia</taxon>
        <taxon>Lachnospirales</taxon>
        <taxon>Lachnospiraceae</taxon>
        <taxon>Lachnospira</taxon>
    </lineage>
</organism>
<dbReference type="RefSeq" id="WP_021866601.1">
    <property type="nucleotide sequence ID" value="NZ_JACOPD010000006.1"/>
</dbReference>
<dbReference type="PANTHER" id="PTHR42759:SF5">
    <property type="entry name" value="METHANOL DEHYDROGENASE REGULATOR"/>
    <property type="match status" value="1"/>
</dbReference>
<dbReference type="Pfam" id="PF17863">
    <property type="entry name" value="AAA_lid_2"/>
    <property type="match status" value="1"/>
</dbReference>